<dbReference type="Gene3D" id="3.40.50.1820">
    <property type="entry name" value="alpha/beta hydrolase"/>
    <property type="match status" value="1"/>
</dbReference>
<dbReference type="InterPro" id="IPR002921">
    <property type="entry name" value="Fungal_lipase-type"/>
</dbReference>
<comment type="caution">
    <text evidence="2">The sequence shown here is derived from an EMBL/GenBank/DDBJ whole genome shotgun (WGS) entry which is preliminary data.</text>
</comment>
<dbReference type="GO" id="GO:0006629">
    <property type="term" value="P:lipid metabolic process"/>
    <property type="evidence" value="ECO:0007669"/>
    <property type="project" value="InterPro"/>
</dbReference>
<dbReference type="AlphaFoldDB" id="A0AAP0B0I4"/>
<gene>
    <name evidence="2" type="ORF">KSP39_PZI020039</name>
</gene>
<evidence type="ECO:0000313" key="2">
    <source>
        <dbReference type="EMBL" id="KAK8921824.1"/>
    </source>
</evidence>
<organism evidence="2 3">
    <name type="scientific">Platanthera zijinensis</name>
    <dbReference type="NCBI Taxonomy" id="2320716"/>
    <lineage>
        <taxon>Eukaryota</taxon>
        <taxon>Viridiplantae</taxon>
        <taxon>Streptophyta</taxon>
        <taxon>Embryophyta</taxon>
        <taxon>Tracheophyta</taxon>
        <taxon>Spermatophyta</taxon>
        <taxon>Magnoliopsida</taxon>
        <taxon>Liliopsida</taxon>
        <taxon>Asparagales</taxon>
        <taxon>Orchidaceae</taxon>
        <taxon>Orchidoideae</taxon>
        <taxon>Orchideae</taxon>
        <taxon>Orchidinae</taxon>
        <taxon>Platanthera</taxon>
    </lineage>
</organism>
<dbReference type="Pfam" id="PF01764">
    <property type="entry name" value="Lipase_3"/>
    <property type="match status" value="1"/>
</dbReference>
<dbReference type="PANTHER" id="PTHR46483:SF1">
    <property type="entry name" value="PHOSPHOLIPASE A1 PLIP1, CHLOROPLASTIC"/>
    <property type="match status" value="1"/>
</dbReference>
<dbReference type="Proteomes" id="UP001418222">
    <property type="component" value="Unassembled WGS sequence"/>
</dbReference>
<dbReference type="EMBL" id="JBBWWQ010000018">
    <property type="protein sequence ID" value="KAK8921824.1"/>
    <property type="molecule type" value="Genomic_DNA"/>
</dbReference>
<evidence type="ECO:0000313" key="3">
    <source>
        <dbReference type="Proteomes" id="UP001418222"/>
    </source>
</evidence>
<dbReference type="PANTHER" id="PTHR46483">
    <property type="entry name" value="PHOSPHOLIPASE A1 PLIP2, CHLOROPLASTIC"/>
    <property type="match status" value="1"/>
</dbReference>
<accession>A0AAP0B0I4</accession>
<proteinExistence type="predicted"/>
<reference evidence="2 3" key="1">
    <citation type="journal article" date="2022" name="Nat. Plants">
        <title>Genomes of leafy and leafless Platanthera orchids illuminate the evolution of mycoheterotrophy.</title>
        <authorList>
            <person name="Li M.H."/>
            <person name="Liu K.W."/>
            <person name="Li Z."/>
            <person name="Lu H.C."/>
            <person name="Ye Q.L."/>
            <person name="Zhang D."/>
            <person name="Wang J.Y."/>
            <person name="Li Y.F."/>
            <person name="Zhong Z.M."/>
            <person name="Liu X."/>
            <person name="Yu X."/>
            <person name="Liu D.K."/>
            <person name="Tu X.D."/>
            <person name="Liu B."/>
            <person name="Hao Y."/>
            <person name="Liao X.Y."/>
            <person name="Jiang Y.T."/>
            <person name="Sun W.H."/>
            <person name="Chen J."/>
            <person name="Chen Y.Q."/>
            <person name="Ai Y."/>
            <person name="Zhai J.W."/>
            <person name="Wu S.S."/>
            <person name="Zhou Z."/>
            <person name="Hsiao Y.Y."/>
            <person name="Wu W.L."/>
            <person name="Chen Y.Y."/>
            <person name="Lin Y.F."/>
            <person name="Hsu J.L."/>
            <person name="Li C.Y."/>
            <person name="Wang Z.W."/>
            <person name="Zhao X."/>
            <person name="Zhong W.Y."/>
            <person name="Ma X.K."/>
            <person name="Ma L."/>
            <person name="Huang J."/>
            <person name="Chen G.Z."/>
            <person name="Huang M.Z."/>
            <person name="Huang L."/>
            <person name="Peng D.H."/>
            <person name="Luo Y.B."/>
            <person name="Zou S.Q."/>
            <person name="Chen S.P."/>
            <person name="Lan S."/>
            <person name="Tsai W.C."/>
            <person name="Van de Peer Y."/>
            <person name="Liu Z.J."/>
        </authorList>
    </citation>
    <scope>NUCLEOTIDE SEQUENCE [LARGE SCALE GENOMIC DNA]</scope>
    <source>
        <strain evidence="2">Lor287</strain>
    </source>
</reference>
<sequence length="646" mass="71693">MTCATVGLPATSPAAAARDDELAGRIGMRRSRSEPLLLSSLKVSQSAPPPRLRTSQSIGAFRFGIAGSILPCSIRSLIFETEEVAGEAMAFVDENASNKGANWVQMICEVRSRWRDQQAKEEDDEKEDVKWEDCQCGVSYESEEEAEKESAEWDREAFGRLLNRSSWAETKLFSQLAFLCNRAYVIPDIKAEELSYYGLRLVTSSLEKKQMAAIKVKLEEKSNCSPTGLAWPKREPEVPVRSAHSSSMAYELAASAASYIHRRAKGLLSPRPEPAVLLEDDQIEDAAAHRGEGRTYKSKMATYVAASSVTAVVAGVEKAKMDAARDLQSLHSSPCEWLLCEEPSTYTRCFVIQGSDSLASWQANLFFEPTEFEETAALVHRGIYEAAKGIYEQFLPEINAHIAAHGDRARFRFTGHSLGGSLSVLISLMLLARNAVPRSALHPVVTFGSPAVLCGGHRALRALHLDETFIRAVMMHRDIVPRAFSCNYPGHVAHFLKRISSSFRSHPCLNNDKLLYSPLGTQYILQPDERHSPPHPLLPPGAAMYTLGDRGALRAFLNSPHPLEMLSHPTAYGSEGTILRDHDSSNYLMAINALLRQQARAYLRRSRRQRVKHWWTLVTSPAAAQGSLPVHTWHEHLHVEPVTTEA</sequence>
<feature type="domain" description="Fungal lipase-type" evidence="1">
    <location>
        <begin position="350"/>
        <end position="487"/>
    </location>
</feature>
<dbReference type="CDD" id="cd00519">
    <property type="entry name" value="Lipase_3"/>
    <property type="match status" value="1"/>
</dbReference>
<keyword evidence="3" id="KW-1185">Reference proteome</keyword>
<dbReference type="InterPro" id="IPR043367">
    <property type="entry name" value="PLIP1/2/3"/>
</dbReference>
<dbReference type="SUPFAM" id="SSF53474">
    <property type="entry name" value="alpha/beta-Hydrolases"/>
    <property type="match status" value="1"/>
</dbReference>
<name>A0AAP0B0I4_9ASPA</name>
<dbReference type="InterPro" id="IPR029058">
    <property type="entry name" value="AB_hydrolase_fold"/>
</dbReference>
<protein>
    <recommendedName>
        <fullName evidence="1">Fungal lipase-type domain-containing protein</fullName>
    </recommendedName>
</protein>
<dbReference type="GO" id="GO:0008970">
    <property type="term" value="F:phospholipase A1 activity"/>
    <property type="evidence" value="ECO:0007669"/>
    <property type="project" value="InterPro"/>
</dbReference>
<evidence type="ECO:0000259" key="1">
    <source>
        <dbReference type="Pfam" id="PF01764"/>
    </source>
</evidence>